<organism evidence="4 5">
    <name type="scientific">Eiseniibacteriota bacterium</name>
    <dbReference type="NCBI Taxonomy" id="2212470"/>
    <lineage>
        <taxon>Bacteria</taxon>
        <taxon>Candidatus Eiseniibacteriota</taxon>
    </lineage>
</organism>
<feature type="signal peptide" evidence="2">
    <location>
        <begin position="1"/>
        <end position="24"/>
    </location>
</feature>
<evidence type="ECO:0000313" key="5">
    <source>
        <dbReference type="Proteomes" id="UP000777784"/>
    </source>
</evidence>
<gene>
    <name evidence="4" type="ORF">KJ970_04225</name>
</gene>
<dbReference type="EMBL" id="JAHJDP010000023">
    <property type="protein sequence ID" value="MBU2690111.1"/>
    <property type="molecule type" value="Genomic_DNA"/>
</dbReference>
<dbReference type="NCBIfam" id="NF041940">
    <property type="entry name" value="choice_anch_X"/>
    <property type="match status" value="1"/>
</dbReference>
<keyword evidence="1 2" id="KW-0732">Signal</keyword>
<accession>A0A948RT63</accession>
<dbReference type="InterPro" id="IPR014755">
    <property type="entry name" value="Cu-Rt/internalin_Ig-like"/>
</dbReference>
<proteinExistence type="predicted"/>
<evidence type="ECO:0000259" key="3">
    <source>
        <dbReference type="Pfam" id="PF13205"/>
    </source>
</evidence>
<protein>
    <submittedName>
        <fullName evidence="4">Ig-like domain-containing protein</fullName>
    </submittedName>
</protein>
<dbReference type="Gene3D" id="2.60.40.1220">
    <property type="match status" value="1"/>
</dbReference>
<evidence type="ECO:0000313" key="4">
    <source>
        <dbReference type="EMBL" id="MBU2690111.1"/>
    </source>
</evidence>
<name>A0A948RT63_UNCEI</name>
<dbReference type="InterPro" id="IPR032812">
    <property type="entry name" value="SbsA_Ig"/>
</dbReference>
<evidence type="ECO:0000256" key="1">
    <source>
        <dbReference type="ARBA" id="ARBA00022729"/>
    </source>
</evidence>
<dbReference type="NCBIfam" id="TIGR04183">
    <property type="entry name" value="Por_Secre_tail"/>
    <property type="match status" value="1"/>
</dbReference>
<dbReference type="Proteomes" id="UP000777784">
    <property type="component" value="Unassembled WGS sequence"/>
</dbReference>
<dbReference type="Pfam" id="PF13205">
    <property type="entry name" value="Big_5"/>
    <property type="match status" value="1"/>
</dbReference>
<sequence length="673" mass="72988">MKHHLFILTVVSLSLVLWAGIAMAEGFGTPIVDGVLDGVYGAAEASDPSGDGNGNAPMDLLNLYVCNDNVYWYFYFTINTDISANNWGKYAIYIDTTNDANGATSDAWGRNVIVNDPHKPEYGIYTWINATPYGTEDINLASWNGAGWDFSTISEGALLGGVTPGAIEWKVEKTAIGSPTEIWCEVWDTGGGGGDNAQDTINDPPDDWNATDWSTQAVLSNSTHVSESAGGDVIPPTVSYAKAVGQDPITQISVLFSEPVDQTTAEATNNYTVSGGIMVSTATLQGGATTVLLDITPALTTGACYSVTVINVEDLAGNPIVANGVGNVDCFKLFELFVKANMNLHLRDHTYYPDPDLVAIEGSRDPFTWDPTCDDMLEDADGDSVYTGTFQFCIACDCGTGLIPFSTLEYKFTHQCTEWEGTGNHYYEFSDAAPVDTVNIWWEDVAPADLTLNAMDVIWFVDFNQLAEPPVDGVDTVGVNGSQAPLSWDVPPINELRDNGVLPDTTAGDGIWSTRITFPAGTYKNVGYKFLLNSVYECEGEGNRDIYLDDTMFSEANPLVMPVLIYDICQPSSVEDLSLGTSRLSLTVHPNPAVGMRTKLSFIAPESGHGRIAVYDLGGRLIRTLRDQVFEAGIHTTLFDGRDAAGNEIPAGIYFVRLNLNNLQETRRMTFLR</sequence>
<dbReference type="AlphaFoldDB" id="A0A948RT63"/>
<feature type="chain" id="PRO_5037636450" evidence="2">
    <location>
        <begin position="25"/>
        <end position="673"/>
    </location>
</feature>
<evidence type="ECO:0000256" key="2">
    <source>
        <dbReference type="SAM" id="SignalP"/>
    </source>
</evidence>
<reference evidence="4" key="1">
    <citation type="submission" date="2021-05" db="EMBL/GenBank/DDBJ databases">
        <title>Energy efficiency and biological interactions define the core microbiome of deep oligotrophic groundwater.</title>
        <authorList>
            <person name="Mehrshad M."/>
            <person name="Lopez-Fernandez M."/>
            <person name="Bell E."/>
            <person name="Bernier-Latmani R."/>
            <person name="Bertilsson S."/>
            <person name="Dopson M."/>
        </authorList>
    </citation>
    <scope>NUCLEOTIDE SEQUENCE</scope>
    <source>
        <strain evidence="4">Modern_marine.mb.64</strain>
    </source>
</reference>
<feature type="domain" description="SbsA Ig-like" evidence="3">
    <location>
        <begin position="237"/>
        <end position="322"/>
    </location>
</feature>
<dbReference type="Gene3D" id="2.60.40.4070">
    <property type="match status" value="1"/>
</dbReference>
<dbReference type="InterPro" id="IPR026444">
    <property type="entry name" value="Secre_tail"/>
</dbReference>
<comment type="caution">
    <text evidence="4">The sequence shown here is derived from an EMBL/GenBank/DDBJ whole genome shotgun (WGS) entry which is preliminary data.</text>
</comment>